<comment type="caution">
    <text evidence="1">The sequence shown here is derived from an EMBL/GenBank/DDBJ whole genome shotgun (WGS) entry which is preliminary data.</text>
</comment>
<reference evidence="2" key="1">
    <citation type="journal article" date="2019" name="Int. J. Syst. Evol. Microbiol.">
        <title>The Global Catalogue of Microorganisms (GCM) 10K type strain sequencing project: providing services to taxonomists for standard genome sequencing and annotation.</title>
        <authorList>
            <consortium name="The Broad Institute Genomics Platform"/>
            <consortium name="The Broad Institute Genome Sequencing Center for Infectious Disease"/>
            <person name="Wu L."/>
            <person name="Ma J."/>
        </authorList>
    </citation>
    <scope>NUCLEOTIDE SEQUENCE [LARGE SCALE GENOMIC DNA]</scope>
    <source>
        <strain evidence="2">JCM 18956</strain>
    </source>
</reference>
<proteinExistence type="predicted"/>
<name>A0ABP8WE06_9MICO</name>
<evidence type="ECO:0000313" key="2">
    <source>
        <dbReference type="Proteomes" id="UP001501295"/>
    </source>
</evidence>
<dbReference type="EMBL" id="BAABLM010000012">
    <property type="protein sequence ID" value="GAA4686794.1"/>
    <property type="molecule type" value="Genomic_DNA"/>
</dbReference>
<protein>
    <submittedName>
        <fullName evidence="1">Uncharacterized protein</fullName>
    </submittedName>
</protein>
<evidence type="ECO:0000313" key="1">
    <source>
        <dbReference type="EMBL" id="GAA4686794.1"/>
    </source>
</evidence>
<accession>A0ABP8WE06</accession>
<sequence>MSDGAIGLTASADDDPQVLLDSLAEGVTRALPASVVREVLDVTRNRSLGDRMAGRPGRAESLRITREGRSMTLSLERGGRLVTEVARVAGGIIISRKTPPLGEWLELFAGEIGAIAADAAGDAATAARALTVLGVRPAGSDLAVDESDIGASILTLPSRLRGRIPDEALTRVERIVALVHETLPRVTGGGEAEVVVERTATAYLPDTLRAYLALPADWATSHVLSNGRTSADTLVAQLDDLETAATRMRDAAVEQDASALLVNGRFLADRFATGLELQ</sequence>
<dbReference type="RefSeq" id="WP_345377427.1">
    <property type="nucleotide sequence ID" value="NZ_BAABLM010000012.1"/>
</dbReference>
<organism evidence="1 2">
    <name type="scientific">Frondihabitans cladoniiphilus</name>
    <dbReference type="NCBI Taxonomy" id="715785"/>
    <lineage>
        <taxon>Bacteria</taxon>
        <taxon>Bacillati</taxon>
        <taxon>Actinomycetota</taxon>
        <taxon>Actinomycetes</taxon>
        <taxon>Micrococcales</taxon>
        <taxon>Microbacteriaceae</taxon>
        <taxon>Frondihabitans</taxon>
    </lineage>
</organism>
<dbReference type="Proteomes" id="UP001501295">
    <property type="component" value="Unassembled WGS sequence"/>
</dbReference>
<keyword evidence="2" id="KW-1185">Reference proteome</keyword>
<gene>
    <name evidence="1" type="ORF">GCM10025780_37020</name>
</gene>